<dbReference type="Pfam" id="PF00561">
    <property type="entry name" value="Abhydrolase_1"/>
    <property type="match status" value="1"/>
</dbReference>
<dbReference type="PRINTS" id="PR00111">
    <property type="entry name" value="ABHYDROLASE"/>
</dbReference>
<dbReference type="InterPro" id="IPR050266">
    <property type="entry name" value="AB_hydrolase_sf"/>
</dbReference>
<keyword evidence="1" id="KW-0378">Hydrolase</keyword>
<comment type="caution">
    <text evidence="4">The sequence shown here is derived from an EMBL/GenBank/DDBJ whole genome shotgun (WGS) entry which is preliminary data.</text>
</comment>
<evidence type="ECO:0000259" key="3">
    <source>
        <dbReference type="Pfam" id="PF00561"/>
    </source>
</evidence>
<sequence>MLSQGFNTLGDIYEKNLPIMERTLTNMLLSNDVSGIEKIKSEALSRGMRFIAIDLRGHGQSSKPAFGYDLRTQVKDVRAVLKALKVSEFVLIGFSMGGAVAIQLAASTPTGLIALMLVSAAAPSFRKRNSYPQGLVRKTIGATLAFGLLPPLTTMIEFVTDDHGINPGHYGSLTGHFGVQKNSVDQSAITGEIPNKTIERQDLAQVLGFPERMLTSEETFTEYPKGEERAKALEDFRNLPLFSIDKLRPKPLYSKLVPIDFSRHLTILGTGAAFAIIGKQRVTETVRGSMSDSFGSYFKVTPKDETKFEISDRLKAYGYKSLGDVYLKHAEYIQQSMQKIENSNDIEELNIAKQLLKHVWSETEHVGDLY</sequence>
<evidence type="ECO:0000313" key="5">
    <source>
        <dbReference type="EMBL" id="CAF3491803.1"/>
    </source>
</evidence>
<dbReference type="InterPro" id="IPR000073">
    <property type="entry name" value="AB_hydrolase_1"/>
</dbReference>
<dbReference type="EMBL" id="CAJNOK010000001">
    <property type="protein sequence ID" value="CAF0720707.1"/>
    <property type="molecule type" value="Genomic_DNA"/>
</dbReference>
<accession>A0A8S2CJS1</accession>
<dbReference type="Proteomes" id="UP000677228">
    <property type="component" value="Unassembled WGS sequence"/>
</dbReference>
<keyword evidence="2" id="KW-1133">Transmembrane helix</keyword>
<evidence type="ECO:0000313" key="6">
    <source>
        <dbReference type="Proteomes" id="UP000677228"/>
    </source>
</evidence>
<proteinExistence type="predicted"/>
<dbReference type="EMBL" id="CAJOBA010000001">
    <property type="protein sequence ID" value="CAF3491803.1"/>
    <property type="molecule type" value="Genomic_DNA"/>
</dbReference>
<gene>
    <name evidence="4" type="ORF">OVA965_LOCUS15</name>
    <name evidence="5" type="ORF">TMI583_LOCUS15</name>
</gene>
<evidence type="ECO:0000256" key="2">
    <source>
        <dbReference type="SAM" id="Phobius"/>
    </source>
</evidence>
<feature type="transmembrane region" description="Helical" evidence="2">
    <location>
        <begin position="89"/>
        <end position="118"/>
    </location>
</feature>
<evidence type="ECO:0000256" key="1">
    <source>
        <dbReference type="ARBA" id="ARBA00022801"/>
    </source>
</evidence>
<evidence type="ECO:0000313" key="4">
    <source>
        <dbReference type="EMBL" id="CAF0720707.1"/>
    </source>
</evidence>
<organism evidence="4 6">
    <name type="scientific">Didymodactylos carnosus</name>
    <dbReference type="NCBI Taxonomy" id="1234261"/>
    <lineage>
        <taxon>Eukaryota</taxon>
        <taxon>Metazoa</taxon>
        <taxon>Spiralia</taxon>
        <taxon>Gnathifera</taxon>
        <taxon>Rotifera</taxon>
        <taxon>Eurotatoria</taxon>
        <taxon>Bdelloidea</taxon>
        <taxon>Philodinida</taxon>
        <taxon>Philodinidae</taxon>
        <taxon>Didymodactylos</taxon>
    </lineage>
</organism>
<keyword evidence="2" id="KW-0812">Transmembrane</keyword>
<reference evidence="4" key="1">
    <citation type="submission" date="2021-02" db="EMBL/GenBank/DDBJ databases">
        <authorList>
            <person name="Nowell W R."/>
        </authorList>
    </citation>
    <scope>NUCLEOTIDE SEQUENCE</scope>
</reference>
<dbReference type="InterPro" id="IPR029058">
    <property type="entry name" value="AB_hydrolase_fold"/>
</dbReference>
<protein>
    <recommendedName>
        <fullName evidence="3">AB hydrolase-1 domain-containing protein</fullName>
    </recommendedName>
</protein>
<dbReference type="Proteomes" id="UP000682733">
    <property type="component" value="Unassembled WGS sequence"/>
</dbReference>
<dbReference type="AlphaFoldDB" id="A0A8S2CJS1"/>
<keyword evidence="2" id="KW-0472">Membrane</keyword>
<dbReference type="GO" id="GO:0016020">
    <property type="term" value="C:membrane"/>
    <property type="evidence" value="ECO:0007669"/>
    <property type="project" value="TreeGrafter"/>
</dbReference>
<dbReference type="Gene3D" id="3.40.50.1820">
    <property type="entry name" value="alpha/beta hydrolase"/>
    <property type="match status" value="1"/>
</dbReference>
<dbReference type="PANTHER" id="PTHR43798:SF31">
    <property type="entry name" value="AB HYDROLASE SUPERFAMILY PROTEIN YCLE"/>
    <property type="match status" value="1"/>
</dbReference>
<dbReference type="GO" id="GO:0016787">
    <property type="term" value="F:hydrolase activity"/>
    <property type="evidence" value="ECO:0007669"/>
    <property type="project" value="UniProtKB-KW"/>
</dbReference>
<name>A0A8S2CJS1_9BILA</name>
<dbReference type="SUPFAM" id="SSF53474">
    <property type="entry name" value="alpha/beta-Hydrolases"/>
    <property type="match status" value="1"/>
</dbReference>
<dbReference type="PANTHER" id="PTHR43798">
    <property type="entry name" value="MONOACYLGLYCEROL LIPASE"/>
    <property type="match status" value="1"/>
</dbReference>
<feature type="domain" description="AB hydrolase-1" evidence="3">
    <location>
        <begin position="42"/>
        <end position="121"/>
    </location>
</feature>